<dbReference type="GO" id="GO:0003676">
    <property type="term" value="F:nucleic acid binding"/>
    <property type="evidence" value="ECO:0007669"/>
    <property type="project" value="InterPro"/>
</dbReference>
<dbReference type="InterPro" id="IPR036397">
    <property type="entry name" value="RNaseH_sf"/>
</dbReference>
<dbReference type="SUPFAM" id="SSF53098">
    <property type="entry name" value="Ribonuclease H-like"/>
    <property type="match status" value="1"/>
</dbReference>
<dbReference type="Proteomes" id="UP000429555">
    <property type="component" value="Unassembled WGS sequence"/>
</dbReference>
<dbReference type="RefSeq" id="WP_160343103.1">
    <property type="nucleotide sequence ID" value="NZ_WKJZ01000001.1"/>
</dbReference>
<dbReference type="AlphaFoldDB" id="A0A6I4KWE3"/>
<comment type="caution">
    <text evidence="1">The sequence shown here is derived from an EMBL/GenBank/DDBJ whole genome shotgun (WGS) entry which is preliminary data.</text>
</comment>
<gene>
    <name evidence="1" type="ORF">GJV18_02275</name>
</gene>
<dbReference type="EMBL" id="WKJZ01000001">
    <property type="protein sequence ID" value="MVW74133.1"/>
    <property type="molecule type" value="Genomic_DNA"/>
</dbReference>
<dbReference type="InterPro" id="IPR012337">
    <property type="entry name" value="RNaseH-like_sf"/>
</dbReference>
<proteinExistence type="predicted"/>
<name>A0A6I4KWE3_9PSED</name>
<sequence>MQSLYLDTEFTCLSPDRRLISLALVTPHGPEFYVELTDGWRLDDCSDFVVEVVLPQLDLSCHGQSQEAARRALQAFLANRGDLEIVSDALAWDGPLLLELLGPAGLPANVLGCREQADLLSDLDEAQIPHHALLDARLMARAG</sequence>
<accession>A0A6I4KWE3</accession>
<dbReference type="Gene3D" id="3.30.420.10">
    <property type="entry name" value="Ribonuclease H-like superfamily/Ribonuclease H"/>
    <property type="match status" value="1"/>
</dbReference>
<evidence type="ECO:0000313" key="1">
    <source>
        <dbReference type="EMBL" id="MVW74133.1"/>
    </source>
</evidence>
<reference evidence="1 2" key="1">
    <citation type="submission" date="2019-11" db="EMBL/GenBank/DDBJ databases">
        <title>Pseudomonas flavidum sp. nov., isolated from Baiyang Lake.</title>
        <authorList>
            <person name="Zhao Y."/>
        </authorList>
    </citation>
    <scope>NUCLEOTIDE SEQUENCE [LARGE SCALE GENOMIC DNA]</scope>
    <source>
        <strain evidence="2">R-22-3 w-18</strain>
    </source>
</reference>
<evidence type="ECO:0000313" key="2">
    <source>
        <dbReference type="Proteomes" id="UP000429555"/>
    </source>
</evidence>
<keyword evidence="2" id="KW-1185">Reference proteome</keyword>
<protein>
    <submittedName>
        <fullName evidence="1">Uncharacterized protein</fullName>
    </submittedName>
</protein>
<organism evidence="1 2">
    <name type="scientific">Pseudomonas xionganensis</name>
    <dbReference type="NCBI Taxonomy" id="2654845"/>
    <lineage>
        <taxon>Bacteria</taxon>
        <taxon>Pseudomonadati</taxon>
        <taxon>Pseudomonadota</taxon>
        <taxon>Gammaproteobacteria</taxon>
        <taxon>Pseudomonadales</taxon>
        <taxon>Pseudomonadaceae</taxon>
        <taxon>Pseudomonas</taxon>
    </lineage>
</organism>